<comment type="caution">
    <text evidence="2">The sequence shown here is derived from an EMBL/GenBank/DDBJ whole genome shotgun (WGS) entry which is preliminary data.</text>
</comment>
<evidence type="ECO:0000313" key="3">
    <source>
        <dbReference type="Proteomes" id="UP000886893"/>
    </source>
</evidence>
<keyword evidence="1" id="KW-0472">Membrane</keyword>
<name>A0A9D1G874_9FIRM</name>
<sequence>MKDRNKVLGILAFVALFLAGVMKILNATNLNLGSVGTVLQIIGELSLVLTVVIAAHPFAKGLKSIVWYIIYWVLAIIAVVGVVYGG</sequence>
<keyword evidence="1" id="KW-0812">Transmembrane</keyword>
<organism evidence="2 3">
    <name type="scientific">Candidatus Caccosoma faecigallinarum</name>
    <dbReference type="NCBI Taxonomy" id="2840720"/>
    <lineage>
        <taxon>Bacteria</taxon>
        <taxon>Bacillati</taxon>
        <taxon>Bacillota</taxon>
        <taxon>Bacillota incertae sedis</taxon>
        <taxon>Candidatus Caccosoma</taxon>
    </lineage>
</organism>
<keyword evidence="1" id="KW-1133">Transmembrane helix</keyword>
<dbReference type="AlphaFoldDB" id="A0A9D1G874"/>
<proteinExistence type="predicted"/>
<reference evidence="2" key="2">
    <citation type="journal article" date="2021" name="PeerJ">
        <title>Extensive microbial diversity within the chicken gut microbiome revealed by metagenomics and culture.</title>
        <authorList>
            <person name="Gilroy R."/>
            <person name="Ravi A."/>
            <person name="Getino M."/>
            <person name="Pursley I."/>
            <person name="Horton D.L."/>
            <person name="Alikhan N.F."/>
            <person name="Baker D."/>
            <person name="Gharbi K."/>
            <person name="Hall N."/>
            <person name="Watson M."/>
            <person name="Adriaenssens E.M."/>
            <person name="Foster-Nyarko E."/>
            <person name="Jarju S."/>
            <person name="Secka A."/>
            <person name="Antonio M."/>
            <person name="Oren A."/>
            <person name="Chaudhuri R.R."/>
            <person name="La Ragione R."/>
            <person name="Hildebrand F."/>
            <person name="Pallen M.J."/>
        </authorList>
    </citation>
    <scope>NUCLEOTIDE SEQUENCE</scope>
    <source>
        <strain evidence="2">14508</strain>
    </source>
</reference>
<feature type="transmembrane region" description="Helical" evidence="1">
    <location>
        <begin position="37"/>
        <end position="58"/>
    </location>
</feature>
<reference evidence="2" key="1">
    <citation type="submission" date="2020-10" db="EMBL/GenBank/DDBJ databases">
        <authorList>
            <person name="Gilroy R."/>
        </authorList>
    </citation>
    <scope>NUCLEOTIDE SEQUENCE</scope>
    <source>
        <strain evidence="2">14508</strain>
    </source>
</reference>
<evidence type="ECO:0000256" key="1">
    <source>
        <dbReference type="SAM" id="Phobius"/>
    </source>
</evidence>
<dbReference type="Proteomes" id="UP000886893">
    <property type="component" value="Unassembled WGS sequence"/>
</dbReference>
<feature type="transmembrane region" description="Helical" evidence="1">
    <location>
        <begin position="65"/>
        <end position="84"/>
    </location>
</feature>
<evidence type="ECO:0000313" key="2">
    <source>
        <dbReference type="EMBL" id="HIT17476.1"/>
    </source>
</evidence>
<gene>
    <name evidence="2" type="ORF">IAD04_03730</name>
</gene>
<dbReference type="EMBL" id="DVKI01000118">
    <property type="protein sequence ID" value="HIT17476.1"/>
    <property type="molecule type" value="Genomic_DNA"/>
</dbReference>
<protein>
    <submittedName>
        <fullName evidence="2">Uncharacterized protein</fullName>
    </submittedName>
</protein>
<accession>A0A9D1G874</accession>
<feature type="non-terminal residue" evidence="2">
    <location>
        <position position="86"/>
    </location>
</feature>